<name>A0A8T4IE51_9SPHN</name>
<proteinExistence type="predicted"/>
<feature type="domain" description="HTH gntR-type" evidence="4">
    <location>
        <begin position="7"/>
        <end position="75"/>
    </location>
</feature>
<evidence type="ECO:0000256" key="1">
    <source>
        <dbReference type="ARBA" id="ARBA00023015"/>
    </source>
</evidence>
<dbReference type="InterPro" id="IPR036390">
    <property type="entry name" value="WH_DNA-bd_sf"/>
</dbReference>
<evidence type="ECO:0000313" key="6">
    <source>
        <dbReference type="Proteomes" id="UP000676996"/>
    </source>
</evidence>
<dbReference type="InterPro" id="IPR008920">
    <property type="entry name" value="TF_FadR/GntR_C"/>
</dbReference>
<evidence type="ECO:0000256" key="2">
    <source>
        <dbReference type="ARBA" id="ARBA00023125"/>
    </source>
</evidence>
<dbReference type="AlphaFoldDB" id="A0A8T4IE51"/>
<keyword evidence="3" id="KW-0804">Transcription</keyword>
<dbReference type="Gene3D" id="1.20.120.530">
    <property type="entry name" value="GntR ligand-binding domain-like"/>
    <property type="match status" value="1"/>
</dbReference>
<dbReference type="PANTHER" id="PTHR43537">
    <property type="entry name" value="TRANSCRIPTIONAL REGULATOR, GNTR FAMILY"/>
    <property type="match status" value="1"/>
</dbReference>
<organism evidence="5 6">
    <name type="scientific">Stakelama marina</name>
    <dbReference type="NCBI Taxonomy" id="2826939"/>
    <lineage>
        <taxon>Bacteria</taxon>
        <taxon>Pseudomonadati</taxon>
        <taxon>Pseudomonadota</taxon>
        <taxon>Alphaproteobacteria</taxon>
        <taxon>Sphingomonadales</taxon>
        <taxon>Sphingomonadaceae</taxon>
        <taxon>Stakelama</taxon>
    </lineage>
</organism>
<dbReference type="InterPro" id="IPR000524">
    <property type="entry name" value="Tscrpt_reg_HTH_GntR"/>
</dbReference>
<comment type="caution">
    <text evidence="5">The sequence shown here is derived from an EMBL/GenBank/DDBJ whole genome shotgun (WGS) entry which is preliminary data.</text>
</comment>
<dbReference type="EMBL" id="JAGRQC010000001">
    <property type="protein sequence ID" value="MBR0551265.1"/>
    <property type="molecule type" value="Genomic_DNA"/>
</dbReference>
<dbReference type="CDD" id="cd07377">
    <property type="entry name" value="WHTH_GntR"/>
    <property type="match status" value="1"/>
</dbReference>
<dbReference type="PANTHER" id="PTHR43537:SF5">
    <property type="entry name" value="UXU OPERON TRANSCRIPTIONAL REGULATOR"/>
    <property type="match status" value="1"/>
</dbReference>
<dbReference type="SMART" id="SM00345">
    <property type="entry name" value="HTH_GNTR"/>
    <property type="match status" value="1"/>
</dbReference>
<dbReference type="GO" id="GO:0003677">
    <property type="term" value="F:DNA binding"/>
    <property type="evidence" value="ECO:0007669"/>
    <property type="project" value="UniProtKB-KW"/>
</dbReference>
<dbReference type="InterPro" id="IPR036388">
    <property type="entry name" value="WH-like_DNA-bd_sf"/>
</dbReference>
<dbReference type="GO" id="GO:0003700">
    <property type="term" value="F:DNA-binding transcription factor activity"/>
    <property type="evidence" value="ECO:0007669"/>
    <property type="project" value="InterPro"/>
</dbReference>
<dbReference type="PRINTS" id="PR00035">
    <property type="entry name" value="HTHGNTR"/>
</dbReference>
<dbReference type="Pfam" id="PF00392">
    <property type="entry name" value="GntR"/>
    <property type="match status" value="1"/>
</dbReference>
<reference evidence="5" key="1">
    <citation type="submission" date="2021-04" db="EMBL/GenBank/DDBJ databases">
        <title>Ouciella asimina sp. nov., isolated from the surface seawater in the hydrothermal field of Okinawa Trough.</title>
        <authorList>
            <person name="Shuang W."/>
        </authorList>
    </citation>
    <scope>NUCLEOTIDE SEQUENCE</scope>
    <source>
        <strain evidence="5">LXI357</strain>
    </source>
</reference>
<evidence type="ECO:0000256" key="3">
    <source>
        <dbReference type="ARBA" id="ARBA00023163"/>
    </source>
</evidence>
<dbReference type="PROSITE" id="PS50949">
    <property type="entry name" value="HTH_GNTR"/>
    <property type="match status" value="1"/>
</dbReference>
<sequence length="251" mass="28093">MAGSGAPKLYRAIIDTLQAEIASGKYKAGDRLPPERELVERFDVSRLTLREAMIGMEIIGLVEARRGSGVYVTERSSEMLSPSELDIGAFELTEARRLVEGECAALAAVTADADDITDLRMILDRMIEENERELLDEVADREFHLRIAQATRNDAILLVVETLWDVRHRSPLCMKMLERSRRSGVKPRIDDHRAIVDAIAANDATGARKAMRDHLGRVIDNLLTATEMDGIERVRAEAAELRSRTQRFAPI</sequence>
<dbReference type="RefSeq" id="WP_284052548.1">
    <property type="nucleotide sequence ID" value="NZ_JAGRQC010000001.1"/>
</dbReference>
<keyword evidence="1" id="KW-0805">Transcription regulation</keyword>
<dbReference type="SUPFAM" id="SSF48008">
    <property type="entry name" value="GntR ligand-binding domain-like"/>
    <property type="match status" value="1"/>
</dbReference>
<accession>A0A8T4IE51</accession>
<dbReference type="SMART" id="SM00895">
    <property type="entry name" value="FCD"/>
    <property type="match status" value="1"/>
</dbReference>
<dbReference type="InterPro" id="IPR011711">
    <property type="entry name" value="GntR_C"/>
</dbReference>
<dbReference type="Pfam" id="PF07729">
    <property type="entry name" value="FCD"/>
    <property type="match status" value="1"/>
</dbReference>
<evidence type="ECO:0000259" key="4">
    <source>
        <dbReference type="PROSITE" id="PS50949"/>
    </source>
</evidence>
<dbReference type="Proteomes" id="UP000676996">
    <property type="component" value="Unassembled WGS sequence"/>
</dbReference>
<dbReference type="SUPFAM" id="SSF46785">
    <property type="entry name" value="Winged helix' DNA-binding domain"/>
    <property type="match status" value="1"/>
</dbReference>
<protein>
    <submittedName>
        <fullName evidence="5">FadR family transcriptional regulator</fullName>
    </submittedName>
</protein>
<keyword evidence="2" id="KW-0238">DNA-binding</keyword>
<dbReference type="Gene3D" id="1.10.10.10">
    <property type="entry name" value="Winged helix-like DNA-binding domain superfamily/Winged helix DNA-binding domain"/>
    <property type="match status" value="1"/>
</dbReference>
<gene>
    <name evidence="5" type="ORF">J7S20_01955</name>
</gene>
<keyword evidence="6" id="KW-1185">Reference proteome</keyword>
<evidence type="ECO:0000313" key="5">
    <source>
        <dbReference type="EMBL" id="MBR0551265.1"/>
    </source>
</evidence>